<evidence type="ECO:0000256" key="1">
    <source>
        <dbReference type="ARBA" id="ARBA00023242"/>
    </source>
</evidence>
<dbReference type="PANTHER" id="PTHR23195">
    <property type="entry name" value="YEATS DOMAIN"/>
    <property type="match status" value="1"/>
</dbReference>
<proteinExistence type="predicted"/>
<keyword evidence="5" id="KW-1185">Reference proteome</keyword>
<dbReference type="EMBL" id="OX365935">
    <property type="protein sequence ID" value="CAI4065108.1"/>
    <property type="molecule type" value="Genomic_DNA"/>
</dbReference>
<name>A0ABN8WUR7_SACUV</name>
<evidence type="ECO:0000256" key="2">
    <source>
        <dbReference type="PROSITE-ProRule" id="PRU00376"/>
    </source>
</evidence>
<evidence type="ECO:0000313" key="5">
    <source>
        <dbReference type="Proteomes" id="UP001162085"/>
    </source>
</evidence>
<comment type="subcellular location">
    <subcellularLocation>
        <location evidence="2">Nucleus</location>
    </subcellularLocation>
</comment>
<accession>A0ABN8WUR7</accession>
<dbReference type="PROSITE" id="PS51037">
    <property type="entry name" value="YEATS"/>
    <property type="match status" value="1"/>
</dbReference>
<dbReference type="Gene3D" id="2.60.40.1970">
    <property type="entry name" value="YEATS domain"/>
    <property type="match status" value="1"/>
</dbReference>
<dbReference type="InterPro" id="IPR016665">
    <property type="entry name" value="Sas5/TAF14"/>
</dbReference>
<protein>
    <recommendedName>
        <fullName evidence="3">YEATS domain-containing protein</fullName>
    </recommendedName>
</protein>
<evidence type="ECO:0000259" key="3">
    <source>
        <dbReference type="PROSITE" id="PS51037"/>
    </source>
</evidence>
<dbReference type="PIRSF" id="PIRSF016551">
    <property type="entry name" value="SAS5/TFIID_14"/>
    <property type="match status" value="1"/>
</dbReference>
<dbReference type="InterPro" id="IPR038704">
    <property type="entry name" value="YEAST_sf"/>
</dbReference>
<sequence length="260" mass="30197">MDHSIETTFRVKTQQVIIPEQKIEENEVPLRRWQMELIMLDAKGNEVEAAIISKCIYHLHPSFKKPRRRLNSSPFLIKETGWGEFNLQIECFFIDDAGKFIIEHDLAFEDNAYAIDYTVNIPCGSQILRNELSKYFHLPQEFVNQQEEVSLRMTDLSWIKTLTFIDEDAMTDVVQMILNDPAVQKAVENHPRREQFFMFITQLPDELLMKVQEVLKKSPNDGTAELDTTVFDLDATSFPALKDEFDNRKIRGGPNTLKPS</sequence>
<feature type="domain" description="YEATS" evidence="3">
    <location>
        <begin position="1"/>
        <end position="135"/>
    </location>
</feature>
<gene>
    <name evidence="4" type="primary">SUVZ08G2420</name>
    <name evidence="4" type="ORF">SUVZ_08G2420</name>
</gene>
<organism evidence="4 5">
    <name type="scientific">Saccharomyces uvarum</name>
    <name type="common">Yeast</name>
    <name type="synonym">Saccharomyces bayanus var. uvarum</name>
    <dbReference type="NCBI Taxonomy" id="230603"/>
    <lineage>
        <taxon>Eukaryota</taxon>
        <taxon>Fungi</taxon>
        <taxon>Dikarya</taxon>
        <taxon>Ascomycota</taxon>
        <taxon>Saccharomycotina</taxon>
        <taxon>Saccharomycetes</taxon>
        <taxon>Saccharomycetales</taxon>
        <taxon>Saccharomycetaceae</taxon>
        <taxon>Saccharomyces</taxon>
    </lineage>
</organism>
<dbReference type="InterPro" id="IPR005033">
    <property type="entry name" value="YEATS"/>
</dbReference>
<dbReference type="Proteomes" id="UP001162085">
    <property type="component" value="Chromosome 8"/>
</dbReference>
<dbReference type="CDD" id="cd16905">
    <property type="entry name" value="YEATS_Taf14_like"/>
    <property type="match status" value="1"/>
</dbReference>
<reference evidence="4" key="1">
    <citation type="submission" date="2022-10" db="EMBL/GenBank/DDBJ databases">
        <authorList>
            <person name="Byrne P K."/>
        </authorList>
    </citation>
    <scope>NUCLEOTIDE SEQUENCE</scope>
    <source>
        <strain evidence="4">ZP964</strain>
    </source>
</reference>
<dbReference type="InterPro" id="IPR055129">
    <property type="entry name" value="YEATS_dom"/>
</dbReference>
<dbReference type="Pfam" id="PF03366">
    <property type="entry name" value="YEATS"/>
    <property type="match status" value="1"/>
</dbReference>
<evidence type="ECO:0000313" key="4">
    <source>
        <dbReference type="EMBL" id="CAI4065108.1"/>
    </source>
</evidence>
<keyword evidence="1 2" id="KW-0539">Nucleus</keyword>